<sequence length="368" mass="40994">MTDPKVAKVTEDVLQGLSNTEYACSSLTPLSGGLANFTFKGTLTKPLPDGTKEVAVKHGEDYLAAMPAFLLPTTRCKAEAECLRALSELPPTKGAYAVQTPKLYYTSRETNTQVQTYLPHALNLKHYALKHFASPDPSRKPLCLELGRSLGGWLRDFHAWALHPEQSKFREQAKANDEMRQIVHMATYNTLVSAVADFPTVLADAKETFEKIRDFMAAELQNPALQVIHGDFWTGNILLPSQPLEEGNQMPVFVVDWEVCQFNLPAFDIGQMIAELYELSLFKDIDEGKWLIEGFVAGYGRMDDEFAFRAALHIGTHLIAWGPKAQGWGSEAQVQQVVGVGKDIILNAWRKDRAWFENGDLACLFGSQ</sequence>
<reference evidence="1 2" key="1">
    <citation type="journal article" date="2021" name="Nat. Commun.">
        <title>Genetic determinants of endophytism in the Arabidopsis root mycobiome.</title>
        <authorList>
            <person name="Mesny F."/>
            <person name="Miyauchi S."/>
            <person name="Thiergart T."/>
            <person name="Pickel B."/>
            <person name="Atanasova L."/>
            <person name="Karlsson M."/>
            <person name="Huettel B."/>
            <person name="Barry K.W."/>
            <person name="Haridas S."/>
            <person name="Chen C."/>
            <person name="Bauer D."/>
            <person name="Andreopoulos W."/>
            <person name="Pangilinan J."/>
            <person name="LaButti K."/>
            <person name="Riley R."/>
            <person name="Lipzen A."/>
            <person name="Clum A."/>
            <person name="Drula E."/>
            <person name="Henrissat B."/>
            <person name="Kohler A."/>
            <person name="Grigoriev I.V."/>
            <person name="Martin F.M."/>
            <person name="Hacquard S."/>
        </authorList>
    </citation>
    <scope>NUCLEOTIDE SEQUENCE [LARGE SCALE GENOMIC DNA]</scope>
    <source>
        <strain evidence="1 2">MPI-SDFR-AT-0079</strain>
    </source>
</reference>
<dbReference type="Proteomes" id="UP000724584">
    <property type="component" value="Unassembled WGS sequence"/>
</dbReference>
<comment type="caution">
    <text evidence="1">The sequence shown here is derived from an EMBL/GenBank/DDBJ whole genome shotgun (WGS) entry which is preliminary data.</text>
</comment>
<name>A0ACB7P409_9PEZI</name>
<accession>A0ACB7P409</accession>
<organism evidence="1 2">
    <name type="scientific">Chaetomium tenue</name>
    <dbReference type="NCBI Taxonomy" id="1854479"/>
    <lineage>
        <taxon>Eukaryota</taxon>
        <taxon>Fungi</taxon>
        <taxon>Dikarya</taxon>
        <taxon>Ascomycota</taxon>
        <taxon>Pezizomycotina</taxon>
        <taxon>Sordariomycetes</taxon>
        <taxon>Sordariomycetidae</taxon>
        <taxon>Sordariales</taxon>
        <taxon>Chaetomiaceae</taxon>
        <taxon>Chaetomium</taxon>
    </lineage>
</organism>
<evidence type="ECO:0000313" key="1">
    <source>
        <dbReference type="EMBL" id="KAH6627622.1"/>
    </source>
</evidence>
<evidence type="ECO:0000313" key="2">
    <source>
        <dbReference type="Proteomes" id="UP000724584"/>
    </source>
</evidence>
<dbReference type="EMBL" id="JAGIZQ010000005">
    <property type="protein sequence ID" value="KAH6627622.1"/>
    <property type="molecule type" value="Genomic_DNA"/>
</dbReference>
<keyword evidence="2" id="KW-1185">Reference proteome</keyword>
<proteinExistence type="predicted"/>
<gene>
    <name evidence="1" type="ORF">F5144DRAFT_279494</name>
</gene>
<protein>
    <submittedName>
        <fullName evidence="1">Kinase-like domain-containing protein</fullName>
    </submittedName>
</protein>